<evidence type="ECO:0008006" key="4">
    <source>
        <dbReference type="Google" id="ProtNLM"/>
    </source>
</evidence>
<sequence>MFSNMIRAASAGAARFSPLRALALAAGLTVAAAGALALAPATAEAKPGHGHGHGYHHHHGHRHWGHHGHRFRGHYRPHYVRYWHGPRCVWRKQLTPWGEVVWRCWRRY</sequence>
<reference evidence="3" key="1">
    <citation type="journal article" date="2019" name="Int. J. Syst. Evol. Microbiol.">
        <title>The Global Catalogue of Microorganisms (GCM) 10K type strain sequencing project: providing services to taxonomists for standard genome sequencing and annotation.</title>
        <authorList>
            <consortium name="The Broad Institute Genomics Platform"/>
            <consortium name="The Broad Institute Genome Sequencing Center for Infectious Disease"/>
            <person name="Wu L."/>
            <person name="Ma J."/>
        </authorList>
    </citation>
    <scope>NUCLEOTIDE SEQUENCE [LARGE SCALE GENOMIC DNA]</scope>
    <source>
        <strain evidence="3">CCM 7941</strain>
    </source>
</reference>
<evidence type="ECO:0000256" key="1">
    <source>
        <dbReference type="SAM" id="SignalP"/>
    </source>
</evidence>
<accession>A0ABV7LAQ5</accession>
<evidence type="ECO:0000313" key="2">
    <source>
        <dbReference type="EMBL" id="MFC3264753.1"/>
    </source>
</evidence>
<keyword evidence="1" id="KW-0732">Signal</keyword>
<gene>
    <name evidence="2" type="ORF">ACFOEX_00070</name>
</gene>
<evidence type="ECO:0000313" key="3">
    <source>
        <dbReference type="Proteomes" id="UP001595536"/>
    </source>
</evidence>
<dbReference type="EMBL" id="JBHRUV010000001">
    <property type="protein sequence ID" value="MFC3264753.1"/>
    <property type="molecule type" value="Genomic_DNA"/>
</dbReference>
<keyword evidence="3" id="KW-1185">Reference proteome</keyword>
<feature type="chain" id="PRO_5046673343" description="Sulfur globule protein" evidence="1">
    <location>
        <begin position="46"/>
        <end position="108"/>
    </location>
</feature>
<dbReference type="RefSeq" id="WP_376832330.1">
    <property type="nucleotide sequence ID" value="NZ_JBHLWR010000006.1"/>
</dbReference>
<comment type="caution">
    <text evidence="2">The sequence shown here is derived from an EMBL/GenBank/DDBJ whole genome shotgun (WGS) entry which is preliminary data.</text>
</comment>
<dbReference type="Proteomes" id="UP001595536">
    <property type="component" value="Unassembled WGS sequence"/>
</dbReference>
<organism evidence="2 3">
    <name type="scientific">Camelimonas abortus</name>
    <dbReference type="NCBI Taxonomy" id="1017184"/>
    <lineage>
        <taxon>Bacteria</taxon>
        <taxon>Pseudomonadati</taxon>
        <taxon>Pseudomonadota</taxon>
        <taxon>Alphaproteobacteria</taxon>
        <taxon>Hyphomicrobiales</taxon>
        <taxon>Chelatococcaceae</taxon>
        <taxon>Camelimonas</taxon>
    </lineage>
</organism>
<feature type="signal peptide" evidence="1">
    <location>
        <begin position="1"/>
        <end position="45"/>
    </location>
</feature>
<name>A0ABV7LAQ5_9HYPH</name>
<protein>
    <recommendedName>
        <fullName evidence="4">Sulfur globule protein</fullName>
    </recommendedName>
</protein>
<proteinExistence type="predicted"/>